<proteinExistence type="inferred from homology"/>
<dbReference type="PANTHER" id="PTHR43918">
    <property type="entry name" value="ACETYLCHOLINESTERASE"/>
    <property type="match status" value="1"/>
</dbReference>
<evidence type="ECO:0000256" key="2">
    <source>
        <dbReference type="ARBA" id="ARBA00022487"/>
    </source>
</evidence>
<dbReference type="InterPro" id="IPR002018">
    <property type="entry name" value="CarbesteraseB"/>
</dbReference>
<dbReference type="Proteomes" id="UP000663889">
    <property type="component" value="Unassembled WGS sequence"/>
</dbReference>
<gene>
    <name evidence="5" type="ORF">SEV965_LOCUS8937</name>
</gene>
<dbReference type="PROSITE" id="PS00941">
    <property type="entry name" value="CARBOXYLESTERASE_B_2"/>
    <property type="match status" value="1"/>
</dbReference>
<name>A0A814EDM4_9BILA</name>
<keyword evidence="2" id="KW-0719">Serine esterase</keyword>
<dbReference type="SUPFAM" id="SSF53474">
    <property type="entry name" value="alpha/beta-Hydrolases"/>
    <property type="match status" value="1"/>
</dbReference>
<evidence type="ECO:0000256" key="1">
    <source>
        <dbReference type="ARBA" id="ARBA00005964"/>
    </source>
</evidence>
<organism evidence="5 6">
    <name type="scientific">Rotaria sordida</name>
    <dbReference type="NCBI Taxonomy" id="392033"/>
    <lineage>
        <taxon>Eukaryota</taxon>
        <taxon>Metazoa</taxon>
        <taxon>Spiralia</taxon>
        <taxon>Gnathifera</taxon>
        <taxon>Rotifera</taxon>
        <taxon>Eurotatoria</taxon>
        <taxon>Bdelloidea</taxon>
        <taxon>Philodinida</taxon>
        <taxon>Philodinidae</taxon>
        <taxon>Rotaria</taxon>
    </lineage>
</organism>
<feature type="domain" description="Carboxylesterase type B" evidence="4">
    <location>
        <begin position="279"/>
        <end position="391"/>
    </location>
</feature>
<dbReference type="PANTHER" id="PTHR43918:SF4">
    <property type="entry name" value="CARBOXYLIC ESTER HYDROLASE"/>
    <property type="match status" value="1"/>
</dbReference>
<dbReference type="InterPro" id="IPR050654">
    <property type="entry name" value="AChE-related_enzymes"/>
</dbReference>
<evidence type="ECO:0000313" key="6">
    <source>
        <dbReference type="Proteomes" id="UP000663889"/>
    </source>
</evidence>
<reference evidence="5" key="1">
    <citation type="submission" date="2021-02" db="EMBL/GenBank/DDBJ databases">
        <authorList>
            <person name="Nowell W R."/>
        </authorList>
    </citation>
    <scope>NUCLEOTIDE SEQUENCE</scope>
</reference>
<sequence length="555" mass="61461">MPSNNTLTSLLLPANRTAAGEITRNENIHNFVPEDLANVYLNYEYRNKVNSLALFVACLPVCAHLLGNGVYLNHLGNRLNPLSLNVVIGSASGTLKSTVIHQAAKPFEHISSTDEKKEKSLFTNTVVSKSTVIDNTTPVGLLTSFNSSDNLLIATTEADTQLSKFGLFDTTGNEKHAESSDTLIKAFDGQISNFSCMTGGGGSIYVEREYRGGTGLYTRFLYFVMPEIKSIRVSTYQAFELHKRLPSLSFIYLIISQLENVQFHFRRTKNSQPDSNRIDRDDGNPPESEDCLYVNVFTPENNFELAKPVMVWFYGGGNEFGSATNPIYDGTNIARNQDVVVVTFNYRTNIFGFPLAPQLPITGQNLGYLDQRLVLDWIQRNIHAFGGDPKQTVMPQIHQLYPVPSVQYPNDHDGIDASARDYIFGCPISAVANDAARSTGQPIWRYVYNAYFPNQQPIPGLRAYHSSEIFEIFGTYSQHGATQQQTQLSNFMQAAWANFAKNPSGGPGWNTISSSTLGELGANEKIISNYDDADDDNPTTTVAVSNEQTLRSANI</sequence>
<comment type="caution">
    <text evidence="5">The sequence shown here is derived from an EMBL/GenBank/DDBJ whole genome shotgun (WGS) entry which is preliminary data.</text>
</comment>
<evidence type="ECO:0000313" key="5">
    <source>
        <dbReference type="EMBL" id="CAF0964979.1"/>
    </source>
</evidence>
<keyword evidence="3" id="KW-0378">Hydrolase</keyword>
<protein>
    <recommendedName>
        <fullName evidence="4">Carboxylesterase type B domain-containing protein</fullName>
    </recommendedName>
</protein>
<evidence type="ECO:0000259" key="4">
    <source>
        <dbReference type="Pfam" id="PF00135"/>
    </source>
</evidence>
<dbReference type="GO" id="GO:0052689">
    <property type="term" value="F:carboxylic ester hydrolase activity"/>
    <property type="evidence" value="ECO:0007669"/>
    <property type="project" value="UniProtKB-KW"/>
</dbReference>
<accession>A0A814EDM4</accession>
<dbReference type="InterPro" id="IPR019819">
    <property type="entry name" value="Carboxylesterase_B_CS"/>
</dbReference>
<dbReference type="InterPro" id="IPR029058">
    <property type="entry name" value="AB_hydrolase_fold"/>
</dbReference>
<dbReference type="Pfam" id="PF00135">
    <property type="entry name" value="COesterase"/>
    <property type="match status" value="2"/>
</dbReference>
<evidence type="ECO:0000256" key="3">
    <source>
        <dbReference type="ARBA" id="ARBA00022801"/>
    </source>
</evidence>
<dbReference type="Gene3D" id="3.40.50.1820">
    <property type="entry name" value="alpha/beta hydrolase"/>
    <property type="match status" value="2"/>
</dbReference>
<comment type="similarity">
    <text evidence="1">Belongs to the type-B carboxylesterase/lipase family.</text>
</comment>
<dbReference type="EMBL" id="CAJNOU010000339">
    <property type="protein sequence ID" value="CAF0964979.1"/>
    <property type="molecule type" value="Genomic_DNA"/>
</dbReference>
<dbReference type="AlphaFoldDB" id="A0A814EDM4"/>
<feature type="domain" description="Carboxylesterase type B" evidence="4">
    <location>
        <begin position="411"/>
        <end position="512"/>
    </location>
</feature>